<dbReference type="EMBL" id="SMTG01000005">
    <property type="protein sequence ID" value="TDK30165.1"/>
    <property type="molecule type" value="Genomic_DNA"/>
</dbReference>
<dbReference type="GO" id="GO:0102559">
    <property type="term" value="F:peptide chain release factor N(5)-glutamine methyltransferase activity"/>
    <property type="evidence" value="ECO:0007669"/>
    <property type="project" value="UniProtKB-EC"/>
</dbReference>
<proteinExistence type="inferred from homology"/>
<dbReference type="OrthoDB" id="9800643at2"/>
<dbReference type="InterPro" id="IPR019874">
    <property type="entry name" value="RF_methyltr_PrmC"/>
</dbReference>
<reference evidence="8 9" key="1">
    <citation type="submission" date="2019-03" db="EMBL/GenBank/DDBJ databases">
        <title>Luteimonas zhaokaii sp.nov., isolated from the rectal contents of Plateau pika in Yushu, Qinghai Province, China.</title>
        <authorList>
            <person name="Zhang G."/>
        </authorList>
    </citation>
    <scope>NUCLEOTIDE SEQUENCE [LARGE SCALE GENOMIC DNA]</scope>
    <source>
        <strain evidence="8 9">THG-MD21</strain>
    </source>
</reference>
<comment type="caution">
    <text evidence="8">The sequence shown here is derived from an EMBL/GenBank/DDBJ whole genome shotgun (WGS) entry which is preliminary data.</text>
</comment>
<evidence type="ECO:0000256" key="5">
    <source>
        <dbReference type="HAMAP-Rule" id="MF_02126"/>
    </source>
</evidence>
<evidence type="ECO:0000256" key="1">
    <source>
        <dbReference type="ARBA" id="ARBA00022603"/>
    </source>
</evidence>
<dbReference type="GO" id="GO:0003676">
    <property type="term" value="F:nucleic acid binding"/>
    <property type="evidence" value="ECO:0007669"/>
    <property type="project" value="InterPro"/>
</dbReference>
<feature type="binding site" evidence="5">
    <location>
        <position position="184"/>
    </location>
    <ligand>
        <name>S-adenosyl-L-methionine</name>
        <dbReference type="ChEBI" id="CHEBI:59789"/>
    </ligand>
</feature>
<comment type="catalytic activity">
    <reaction evidence="4 5">
        <text>L-glutaminyl-[peptide chain release factor] + S-adenosyl-L-methionine = N(5)-methyl-L-glutaminyl-[peptide chain release factor] + S-adenosyl-L-homocysteine + H(+)</text>
        <dbReference type="Rhea" id="RHEA:42896"/>
        <dbReference type="Rhea" id="RHEA-COMP:10271"/>
        <dbReference type="Rhea" id="RHEA-COMP:10272"/>
        <dbReference type="ChEBI" id="CHEBI:15378"/>
        <dbReference type="ChEBI" id="CHEBI:30011"/>
        <dbReference type="ChEBI" id="CHEBI:57856"/>
        <dbReference type="ChEBI" id="CHEBI:59789"/>
        <dbReference type="ChEBI" id="CHEBI:61891"/>
        <dbReference type="EC" id="2.1.1.297"/>
    </reaction>
</comment>
<evidence type="ECO:0000313" key="9">
    <source>
        <dbReference type="Proteomes" id="UP000295543"/>
    </source>
</evidence>
<dbReference type="PANTHER" id="PTHR18895">
    <property type="entry name" value="HEMK METHYLTRANSFERASE"/>
    <property type="match status" value="1"/>
</dbReference>
<dbReference type="InterPro" id="IPR029063">
    <property type="entry name" value="SAM-dependent_MTases_sf"/>
</dbReference>
<dbReference type="Proteomes" id="UP000295543">
    <property type="component" value="Unassembled WGS sequence"/>
</dbReference>
<feature type="binding site" evidence="5">
    <location>
        <begin position="184"/>
        <end position="187"/>
    </location>
    <ligand>
        <name>substrate</name>
    </ligand>
</feature>
<keyword evidence="9" id="KW-1185">Reference proteome</keyword>
<dbReference type="Pfam" id="PF05175">
    <property type="entry name" value="MTS"/>
    <property type="match status" value="1"/>
</dbReference>
<keyword evidence="2 5" id="KW-0808">Transferase</keyword>
<dbReference type="EC" id="2.1.1.297" evidence="5"/>
<accession>A0A4R5U7B8</accession>
<evidence type="ECO:0000313" key="8">
    <source>
        <dbReference type="EMBL" id="TDK30165.1"/>
    </source>
</evidence>
<dbReference type="InterPro" id="IPR040758">
    <property type="entry name" value="PrmC_N"/>
</dbReference>
<name>A0A4R5U7B8_9GAMM</name>
<evidence type="ECO:0000259" key="7">
    <source>
        <dbReference type="Pfam" id="PF17827"/>
    </source>
</evidence>
<dbReference type="PROSITE" id="PS00092">
    <property type="entry name" value="N6_MTASE"/>
    <property type="match status" value="1"/>
</dbReference>
<evidence type="ECO:0000256" key="3">
    <source>
        <dbReference type="ARBA" id="ARBA00022691"/>
    </source>
</evidence>
<evidence type="ECO:0000259" key="6">
    <source>
        <dbReference type="Pfam" id="PF05175"/>
    </source>
</evidence>
<dbReference type="InterPro" id="IPR050320">
    <property type="entry name" value="N5-glutamine_MTase"/>
</dbReference>
<comment type="similarity">
    <text evidence="5">Belongs to the protein N5-glutamine methyltransferase family. PrmC subfamily.</text>
</comment>
<dbReference type="AlphaFoldDB" id="A0A4R5U7B8"/>
<dbReference type="NCBIfam" id="TIGR03534">
    <property type="entry name" value="RF_mod_PrmC"/>
    <property type="match status" value="1"/>
</dbReference>
<feature type="domain" description="Methyltransferase small" evidence="6">
    <location>
        <begin position="103"/>
        <end position="192"/>
    </location>
</feature>
<evidence type="ECO:0000256" key="2">
    <source>
        <dbReference type="ARBA" id="ARBA00022679"/>
    </source>
</evidence>
<dbReference type="FunFam" id="3.40.50.150:FF:000053">
    <property type="entry name" value="Release factor glutamine methyltransferase"/>
    <property type="match status" value="1"/>
</dbReference>
<protein>
    <recommendedName>
        <fullName evidence="5">Release factor glutamine methyltransferase</fullName>
        <shortName evidence="5">RF MTase</shortName>
        <ecNumber evidence="5">2.1.1.297</ecNumber>
    </recommendedName>
    <alternativeName>
        <fullName evidence="5">N5-glutamine methyltransferase PrmC</fullName>
    </alternativeName>
    <alternativeName>
        <fullName evidence="5">Protein-(glutamine-N5) MTase PrmC</fullName>
    </alternativeName>
    <alternativeName>
        <fullName evidence="5">Protein-glutamine N-methyltransferase PrmC</fullName>
    </alternativeName>
</protein>
<dbReference type="PANTHER" id="PTHR18895:SF74">
    <property type="entry name" value="MTRF1L RELEASE FACTOR GLUTAMINE METHYLTRANSFERASE"/>
    <property type="match status" value="1"/>
</dbReference>
<dbReference type="NCBIfam" id="TIGR00536">
    <property type="entry name" value="hemK_fam"/>
    <property type="match status" value="1"/>
</dbReference>
<feature type="binding site" evidence="5">
    <location>
        <begin position="118"/>
        <end position="122"/>
    </location>
    <ligand>
        <name>S-adenosyl-L-methionine</name>
        <dbReference type="ChEBI" id="CHEBI:59789"/>
    </ligand>
</feature>
<comment type="function">
    <text evidence="5">Methylates the class 1 translation termination release factors RF1/PrfA and RF2/PrfB on the glutamine residue of the universally conserved GGQ motif.</text>
</comment>
<dbReference type="InterPro" id="IPR002052">
    <property type="entry name" value="DNA_methylase_N6_adenine_CS"/>
</dbReference>
<dbReference type="Pfam" id="PF17827">
    <property type="entry name" value="PrmC_N"/>
    <property type="match status" value="1"/>
</dbReference>
<dbReference type="InterPro" id="IPR007848">
    <property type="entry name" value="Small_mtfrase_dom"/>
</dbReference>
<keyword evidence="1 5" id="KW-0489">Methyltransferase</keyword>
<gene>
    <name evidence="5 8" type="primary">prmC</name>
    <name evidence="8" type="ORF">E2F49_13355</name>
</gene>
<evidence type="ECO:0000256" key="4">
    <source>
        <dbReference type="ARBA" id="ARBA00048391"/>
    </source>
</evidence>
<dbReference type="SUPFAM" id="SSF53335">
    <property type="entry name" value="S-adenosyl-L-methionine-dependent methyltransferases"/>
    <property type="match status" value="1"/>
</dbReference>
<dbReference type="InterPro" id="IPR004556">
    <property type="entry name" value="HemK-like"/>
</dbReference>
<keyword evidence="3 5" id="KW-0949">S-adenosyl-L-methionine</keyword>
<feature type="domain" description="Release factor glutamine methyltransferase N-terminal" evidence="7">
    <location>
        <begin position="8"/>
        <end position="74"/>
    </location>
</feature>
<dbReference type="GO" id="GO:0032259">
    <property type="term" value="P:methylation"/>
    <property type="evidence" value="ECO:0007669"/>
    <property type="project" value="UniProtKB-KW"/>
</dbReference>
<dbReference type="CDD" id="cd02440">
    <property type="entry name" value="AdoMet_MTases"/>
    <property type="match status" value="1"/>
</dbReference>
<dbReference type="Gene3D" id="3.40.50.150">
    <property type="entry name" value="Vaccinia Virus protein VP39"/>
    <property type="match status" value="1"/>
</dbReference>
<dbReference type="HAMAP" id="MF_02126">
    <property type="entry name" value="RF_methyltr_PrmC"/>
    <property type="match status" value="1"/>
</dbReference>
<organism evidence="8 9">
    <name type="scientific">Luteimonas terrae</name>
    <dbReference type="NCBI Taxonomy" id="1530191"/>
    <lineage>
        <taxon>Bacteria</taxon>
        <taxon>Pseudomonadati</taxon>
        <taxon>Pseudomonadota</taxon>
        <taxon>Gammaproteobacteria</taxon>
        <taxon>Lysobacterales</taxon>
        <taxon>Lysobacteraceae</taxon>
        <taxon>Luteimonas</taxon>
    </lineage>
</organism>
<feature type="binding site" evidence="5">
    <location>
        <position position="141"/>
    </location>
    <ligand>
        <name>S-adenosyl-L-methionine</name>
        <dbReference type="ChEBI" id="CHEBI:59789"/>
    </ligand>
</feature>
<sequence>METIPVHDADALLRSAAARIDATDARWLLAHALGRSQTWLFAHARDPVPADAVARFDALVSRREAGEPVAYLTGVRGFFGFDLAVSPATLIPRPDTELLVELALARLPARGARVVDLGTGSGAIALAIARERPDADVLATDASTAALEIARANAATLGLSRVRFAHGDWYAPLGGARMHVIASNPPYIEDGDPHLAQGDLRFEPASALSSGADGLDAIRVLAAGALAHLEPGGWLLVEHGPMQGADVRALFVEAGLVEVDTARDLEARERVTLGRAPGGAEAG</sequence>
<feature type="binding site" evidence="5">
    <location>
        <position position="169"/>
    </location>
    <ligand>
        <name>S-adenosyl-L-methionine</name>
        <dbReference type="ChEBI" id="CHEBI:59789"/>
    </ligand>
</feature>
<dbReference type="RefSeq" id="WP_133394330.1">
    <property type="nucleotide sequence ID" value="NZ_SMTG01000005.1"/>
</dbReference>
<dbReference type="Gene3D" id="1.10.8.10">
    <property type="entry name" value="DNA helicase RuvA subunit, C-terminal domain"/>
    <property type="match status" value="1"/>
</dbReference>